<accession>A0A1Q4HB80</accession>
<comment type="caution">
    <text evidence="4">The sequence shown here is derived from an EMBL/GenBank/DDBJ whole genome shotgun (WGS) entry which is preliminary data.</text>
</comment>
<protein>
    <submittedName>
        <fullName evidence="5">MCE family protein</fullName>
    </submittedName>
    <submittedName>
        <fullName evidence="4">Mammalian cell entry protein</fullName>
    </submittedName>
</protein>
<dbReference type="PANTHER" id="PTHR33371">
    <property type="entry name" value="INTERMEMBRANE PHOSPHOLIPID TRANSPORT SYSTEM BINDING PROTEIN MLAD-RELATED"/>
    <property type="match status" value="1"/>
</dbReference>
<organism evidence="4 6">
    <name type="scientific">Mycolicibacterium diernhoferi</name>
    <dbReference type="NCBI Taxonomy" id="1801"/>
    <lineage>
        <taxon>Bacteria</taxon>
        <taxon>Bacillati</taxon>
        <taxon>Actinomycetota</taxon>
        <taxon>Actinomycetes</taxon>
        <taxon>Mycobacteriales</taxon>
        <taxon>Mycobacteriaceae</taxon>
        <taxon>Mycolicibacterium</taxon>
    </lineage>
</organism>
<evidence type="ECO:0000313" key="4">
    <source>
        <dbReference type="EMBL" id="OPE54118.1"/>
    </source>
</evidence>
<dbReference type="EMBL" id="PDCR01000047">
    <property type="protein sequence ID" value="PEG51610.1"/>
    <property type="molecule type" value="Genomic_DNA"/>
</dbReference>
<dbReference type="OrthoDB" id="4741753at2"/>
<evidence type="ECO:0000259" key="2">
    <source>
        <dbReference type="Pfam" id="PF02470"/>
    </source>
</evidence>
<dbReference type="PANTHER" id="PTHR33371:SF16">
    <property type="entry name" value="MCE-FAMILY PROTEIN MCE3F"/>
    <property type="match status" value="1"/>
</dbReference>
<reference evidence="4 6" key="1">
    <citation type="submission" date="2016-09" db="EMBL/GenBank/DDBJ databases">
        <title>genome sequences of unsequenced Mycobacteria.</title>
        <authorList>
            <person name="Greninger A.L."/>
            <person name="Jerome K.R."/>
            <person name="Mcnair B."/>
            <person name="Wallis C."/>
            <person name="Fang F."/>
        </authorList>
    </citation>
    <scope>NUCLEOTIDE SEQUENCE [LARGE SCALE GENOMIC DNA]</scope>
    <source>
        <strain evidence="4 6">BM1</strain>
    </source>
</reference>
<dbReference type="Pfam" id="PF11887">
    <property type="entry name" value="Mce4_CUP1"/>
    <property type="match status" value="1"/>
</dbReference>
<proteinExistence type="predicted"/>
<reference evidence="5 7" key="2">
    <citation type="submission" date="2017-10" db="EMBL/GenBank/DDBJ databases">
        <title>The new phylogeny of genus Mycobacterium.</title>
        <authorList>
            <person name="Tortoli E."/>
            <person name="Trovato A."/>
            <person name="Cirillo D.M."/>
        </authorList>
    </citation>
    <scope>NUCLEOTIDE SEQUENCE [LARGE SCALE GENOMIC DNA]</scope>
    <source>
        <strain evidence="5 7">IP141170001</strain>
    </source>
</reference>
<feature type="domain" description="Mce/MlaD" evidence="2">
    <location>
        <begin position="41"/>
        <end position="116"/>
    </location>
</feature>
<dbReference type="InterPro" id="IPR024516">
    <property type="entry name" value="Mce_C"/>
</dbReference>
<evidence type="ECO:0000256" key="1">
    <source>
        <dbReference type="SAM" id="MobiDB-lite"/>
    </source>
</evidence>
<dbReference type="Pfam" id="PF02470">
    <property type="entry name" value="MlaD"/>
    <property type="match status" value="1"/>
</dbReference>
<dbReference type="EMBL" id="MIJD01000106">
    <property type="protein sequence ID" value="OPE54118.1"/>
    <property type="molecule type" value="Genomic_DNA"/>
</dbReference>
<dbReference type="InterPro" id="IPR005693">
    <property type="entry name" value="Mce"/>
</dbReference>
<keyword evidence="7" id="KW-1185">Reference proteome</keyword>
<gene>
    <name evidence="4" type="ORF">BV510_11950</name>
    <name evidence="5" type="ORF">CRI78_25800</name>
</gene>
<feature type="compositionally biased region" description="Low complexity" evidence="1">
    <location>
        <begin position="437"/>
        <end position="446"/>
    </location>
</feature>
<dbReference type="STRING" id="1801.BRW64_15765"/>
<evidence type="ECO:0000313" key="5">
    <source>
        <dbReference type="EMBL" id="PEG51610.1"/>
    </source>
</evidence>
<dbReference type="InterPro" id="IPR003399">
    <property type="entry name" value="Mce/MlaD"/>
</dbReference>
<dbReference type="InterPro" id="IPR052336">
    <property type="entry name" value="MlaD_Phospholipid_Transporter"/>
</dbReference>
<dbReference type="GO" id="GO:0005576">
    <property type="term" value="C:extracellular region"/>
    <property type="evidence" value="ECO:0007669"/>
    <property type="project" value="TreeGrafter"/>
</dbReference>
<sequence>MRMTRRIWIQIAILLAVTTVSFAYMAFGYMRLPTLLFGYGHYRVTVELPDAGGLYERANVTYRGTTVGLVENVILTDAGEVEAVLSLRSDLPISSDVDAEVHSRSAVGEQYVALLPVSDDAPPLADGDVIPRDRTSVPPDINTLLDATNTGLRAIPGDNLRTLIDESYTAFGGLGPEISRFVKGSTNLAIDAKANLRDLTGLVDNVAPILDTQTGTADSIEAWASNLADITGQLHRQDRAVARVLQKGPAAADQVRQLFDRVNPTLPVVMANLADIAPVLVTYSPAIEQLLVLIPMGNQIQQGTGVANRENKLAYKGAFLSFNLNLNLPPPCTTGFLPASQMRDASYEDSPERTEDDLYCRIPQDAMFNVRGARNYPCIGRPGKRAPTARICESDEEYVPLNDGLSWKGDPNATLSGQDVPHRPPPAPAQQSPPPIAVAVAPYDPATGTYIGPDGRLHRQGDLTATAPAERTLEDMLVPPGS</sequence>
<feature type="compositionally biased region" description="Pro residues" evidence="1">
    <location>
        <begin position="423"/>
        <end position="436"/>
    </location>
</feature>
<evidence type="ECO:0000313" key="7">
    <source>
        <dbReference type="Proteomes" id="UP000220340"/>
    </source>
</evidence>
<feature type="domain" description="Mammalian cell entry C-terminal" evidence="3">
    <location>
        <begin position="122"/>
        <end position="291"/>
    </location>
</feature>
<evidence type="ECO:0000313" key="6">
    <source>
        <dbReference type="Proteomes" id="UP000191039"/>
    </source>
</evidence>
<dbReference type="NCBIfam" id="TIGR00996">
    <property type="entry name" value="Mtu_fam_mce"/>
    <property type="match status" value="1"/>
</dbReference>
<evidence type="ECO:0000259" key="3">
    <source>
        <dbReference type="Pfam" id="PF11887"/>
    </source>
</evidence>
<dbReference type="Proteomes" id="UP000220340">
    <property type="component" value="Unassembled WGS sequence"/>
</dbReference>
<name>A0A1Q4HB80_9MYCO</name>
<dbReference type="Proteomes" id="UP000191039">
    <property type="component" value="Unassembled WGS sequence"/>
</dbReference>
<dbReference type="RefSeq" id="WP_073857213.1">
    <property type="nucleotide sequence ID" value="NZ_BAAATC010000021.1"/>
</dbReference>
<feature type="region of interest" description="Disordered" evidence="1">
    <location>
        <begin position="402"/>
        <end position="482"/>
    </location>
</feature>
<dbReference type="AlphaFoldDB" id="A0A1Q4HB80"/>